<sequence length="208" mass="23167">MVSVNVFNQNGEIVDTIELDGSVFGAEIHEDLVQRVVTWQLAKRRAGTASTKTRGEVRGGGKKPWRQKGTGRARAGTNRSPIWTGGGTVFGPKPRSYAFAIPKKVRKAALKSVLTSRVQEEALKVVDKIQLQEPKTRLFLEPLNALGLKDHKVLFVTPEKDETLTRSSRNLPQVLVLPVEGLNVYDLLRFDKLVLLQDTVPKLYERLG</sequence>
<proteinExistence type="inferred from homology"/>
<dbReference type="Pfam" id="PF00573">
    <property type="entry name" value="Ribosomal_L4"/>
    <property type="match status" value="1"/>
</dbReference>
<comment type="caution">
    <text evidence="7">The sequence shown here is derived from an EMBL/GenBank/DDBJ whole genome shotgun (WGS) entry which is preliminary data.</text>
</comment>
<dbReference type="GO" id="GO:0005840">
    <property type="term" value="C:ribosome"/>
    <property type="evidence" value="ECO:0007669"/>
    <property type="project" value="UniProtKB-KW"/>
</dbReference>
<feature type="region of interest" description="Disordered" evidence="6">
    <location>
        <begin position="47"/>
        <end position="87"/>
    </location>
</feature>
<dbReference type="EMBL" id="DTGT01000109">
    <property type="protein sequence ID" value="HGH60316.1"/>
    <property type="molecule type" value="Genomic_DNA"/>
</dbReference>
<accession>A0A7C4EVM7</accession>
<evidence type="ECO:0000313" key="7">
    <source>
        <dbReference type="EMBL" id="HGH60316.1"/>
    </source>
</evidence>
<dbReference type="GO" id="GO:1990904">
    <property type="term" value="C:ribonucleoprotein complex"/>
    <property type="evidence" value="ECO:0007669"/>
    <property type="project" value="UniProtKB-KW"/>
</dbReference>
<evidence type="ECO:0000256" key="1">
    <source>
        <dbReference type="ARBA" id="ARBA00010528"/>
    </source>
</evidence>
<keyword evidence="5" id="KW-0699">rRNA-binding</keyword>
<protein>
    <recommendedName>
        <fullName evidence="4 5">Large ribosomal subunit protein uL4</fullName>
    </recommendedName>
</protein>
<dbReference type="AlphaFoldDB" id="A0A7C4EVM7"/>
<evidence type="ECO:0000256" key="6">
    <source>
        <dbReference type="SAM" id="MobiDB-lite"/>
    </source>
</evidence>
<dbReference type="GO" id="GO:0006412">
    <property type="term" value="P:translation"/>
    <property type="evidence" value="ECO:0007669"/>
    <property type="project" value="UniProtKB-UniRule"/>
</dbReference>
<dbReference type="HAMAP" id="MF_01328_B">
    <property type="entry name" value="Ribosomal_uL4_B"/>
    <property type="match status" value="1"/>
</dbReference>
<organism evidence="7">
    <name type="scientific">Desulfomonile tiedjei</name>
    <dbReference type="NCBI Taxonomy" id="2358"/>
    <lineage>
        <taxon>Bacteria</taxon>
        <taxon>Pseudomonadati</taxon>
        <taxon>Thermodesulfobacteriota</taxon>
        <taxon>Desulfomonilia</taxon>
        <taxon>Desulfomonilales</taxon>
        <taxon>Desulfomonilaceae</taxon>
        <taxon>Desulfomonile</taxon>
    </lineage>
</organism>
<evidence type="ECO:0000256" key="3">
    <source>
        <dbReference type="ARBA" id="ARBA00023274"/>
    </source>
</evidence>
<gene>
    <name evidence="5" type="primary">rplD</name>
    <name evidence="7" type="ORF">ENV54_03340</name>
</gene>
<dbReference type="GO" id="GO:0003735">
    <property type="term" value="F:structural constituent of ribosome"/>
    <property type="evidence" value="ECO:0007669"/>
    <property type="project" value="InterPro"/>
</dbReference>
<dbReference type="NCBIfam" id="TIGR03953">
    <property type="entry name" value="rplD_bact"/>
    <property type="match status" value="1"/>
</dbReference>
<evidence type="ECO:0000256" key="5">
    <source>
        <dbReference type="HAMAP-Rule" id="MF_01328"/>
    </source>
</evidence>
<dbReference type="InterPro" id="IPR023574">
    <property type="entry name" value="Ribosomal_uL4_dom_sf"/>
</dbReference>
<evidence type="ECO:0000256" key="4">
    <source>
        <dbReference type="ARBA" id="ARBA00035244"/>
    </source>
</evidence>
<name>A0A7C4EVM7_9BACT</name>
<comment type="similarity">
    <text evidence="1 5">Belongs to the universal ribosomal protein uL4 family.</text>
</comment>
<comment type="function">
    <text evidence="5">Forms part of the polypeptide exit tunnel.</text>
</comment>
<dbReference type="InterPro" id="IPR013005">
    <property type="entry name" value="Ribosomal_uL4-like"/>
</dbReference>
<reference evidence="7" key="1">
    <citation type="journal article" date="2020" name="mSystems">
        <title>Genome- and Community-Level Interaction Insights into Carbon Utilization and Element Cycling Functions of Hydrothermarchaeota in Hydrothermal Sediment.</title>
        <authorList>
            <person name="Zhou Z."/>
            <person name="Liu Y."/>
            <person name="Xu W."/>
            <person name="Pan J."/>
            <person name="Luo Z.H."/>
            <person name="Li M."/>
        </authorList>
    </citation>
    <scope>NUCLEOTIDE SEQUENCE [LARGE SCALE GENOMIC DNA]</scope>
    <source>
        <strain evidence="7">SpSt-769</strain>
    </source>
</reference>
<keyword evidence="3 5" id="KW-0687">Ribonucleoprotein</keyword>
<dbReference type="GO" id="GO:0019843">
    <property type="term" value="F:rRNA binding"/>
    <property type="evidence" value="ECO:0007669"/>
    <property type="project" value="UniProtKB-UniRule"/>
</dbReference>
<dbReference type="PANTHER" id="PTHR10746">
    <property type="entry name" value="50S RIBOSOMAL PROTEIN L4"/>
    <property type="match status" value="1"/>
</dbReference>
<keyword evidence="5" id="KW-0694">RNA-binding</keyword>
<feature type="compositionally biased region" description="Basic residues" evidence="6">
    <location>
        <begin position="60"/>
        <end position="71"/>
    </location>
</feature>
<dbReference type="Gene3D" id="3.40.1370.10">
    <property type="match status" value="1"/>
</dbReference>
<dbReference type="InterPro" id="IPR002136">
    <property type="entry name" value="Ribosomal_uL4"/>
</dbReference>
<dbReference type="SUPFAM" id="SSF52166">
    <property type="entry name" value="Ribosomal protein L4"/>
    <property type="match status" value="1"/>
</dbReference>
<dbReference type="PANTHER" id="PTHR10746:SF6">
    <property type="entry name" value="LARGE RIBOSOMAL SUBUNIT PROTEIN UL4M"/>
    <property type="match status" value="1"/>
</dbReference>
<comment type="subunit">
    <text evidence="5">Part of the 50S ribosomal subunit.</text>
</comment>
<comment type="function">
    <text evidence="5">One of the primary rRNA binding proteins, this protein initially binds near the 5'-end of the 23S rRNA. It is important during the early stages of 50S assembly. It makes multiple contacts with different domains of the 23S rRNA in the assembled 50S subunit and ribosome.</text>
</comment>
<keyword evidence="2 5" id="KW-0689">Ribosomal protein</keyword>
<evidence type="ECO:0000256" key="2">
    <source>
        <dbReference type="ARBA" id="ARBA00022980"/>
    </source>
</evidence>